<evidence type="ECO:0000313" key="1">
    <source>
        <dbReference type="EMBL" id="QJA57130.1"/>
    </source>
</evidence>
<organism evidence="1">
    <name type="scientific">viral metagenome</name>
    <dbReference type="NCBI Taxonomy" id="1070528"/>
    <lineage>
        <taxon>unclassified sequences</taxon>
        <taxon>metagenomes</taxon>
        <taxon>organismal metagenomes</taxon>
    </lineage>
</organism>
<name>A0A6M3IHW2_9ZZZZ</name>
<gene>
    <name evidence="1" type="ORF">MM415B01710_0014</name>
</gene>
<reference evidence="1" key="1">
    <citation type="submission" date="2020-03" db="EMBL/GenBank/DDBJ databases">
        <title>The deep terrestrial virosphere.</title>
        <authorList>
            <person name="Holmfeldt K."/>
            <person name="Nilsson E."/>
            <person name="Simone D."/>
            <person name="Lopez-Fernandez M."/>
            <person name="Wu X."/>
            <person name="de Brujin I."/>
            <person name="Lundin D."/>
            <person name="Andersson A."/>
            <person name="Bertilsson S."/>
            <person name="Dopson M."/>
        </authorList>
    </citation>
    <scope>NUCLEOTIDE SEQUENCE</scope>
    <source>
        <strain evidence="1">MM415B01710</strain>
    </source>
</reference>
<proteinExistence type="predicted"/>
<accession>A0A6M3IHW2</accession>
<dbReference type="AlphaFoldDB" id="A0A6M3IHW2"/>
<sequence length="172" mass="18490">MANKDQPKGFQPWGGLKEVRPMQAQTYNVSTATAIFVYDLVARADDGYIDTAAAQSVYIVGSALTPRTTADSAAKPILVASDPFQMFIAQADGSDLSSITYVGNNCDHLATTGNTSTFLSKHEIDSSENAAGAAGVQIEALDDRPDNDWGEFCDCIVTIYEHYYGRGGTQYI</sequence>
<dbReference type="EMBL" id="MT141255">
    <property type="protein sequence ID" value="QJA57130.1"/>
    <property type="molecule type" value="Genomic_DNA"/>
</dbReference>
<protein>
    <submittedName>
        <fullName evidence="1">Putative structural protein</fullName>
    </submittedName>
</protein>